<feature type="compositionally biased region" description="Acidic residues" evidence="1">
    <location>
        <begin position="169"/>
        <end position="183"/>
    </location>
</feature>
<gene>
    <name evidence="2" type="ORF">MICPUCDRAFT_57970</name>
</gene>
<dbReference type="Proteomes" id="UP000001876">
    <property type="component" value="Unassembled WGS sequence"/>
</dbReference>
<feature type="compositionally biased region" description="Basic and acidic residues" evidence="1">
    <location>
        <begin position="84"/>
        <end position="115"/>
    </location>
</feature>
<feature type="region of interest" description="Disordered" evidence="1">
    <location>
        <begin position="146"/>
        <end position="267"/>
    </location>
</feature>
<evidence type="ECO:0000256" key="1">
    <source>
        <dbReference type="SAM" id="MobiDB-lite"/>
    </source>
</evidence>
<keyword evidence="3" id="KW-1185">Reference proteome</keyword>
<dbReference type="EMBL" id="GG663739">
    <property type="protein sequence ID" value="EEH57275.1"/>
    <property type="molecule type" value="Genomic_DNA"/>
</dbReference>
<evidence type="ECO:0000313" key="2">
    <source>
        <dbReference type="EMBL" id="EEH57275.1"/>
    </source>
</evidence>
<dbReference type="GeneID" id="9683881"/>
<name>C1MT83_MICPC</name>
<dbReference type="AlphaFoldDB" id="C1MT83"/>
<dbReference type="RefSeq" id="XP_003058820.1">
    <property type="nucleotide sequence ID" value="XM_003058774.1"/>
</dbReference>
<reference evidence="2 3" key="1">
    <citation type="journal article" date="2009" name="Science">
        <title>Green evolution and dynamic adaptations revealed by genomes of the marine picoeukaryotes Micromonas.</title>
        <authorList>
            <person name="Worden A.Z."/>
            <person name="Lee J.H."/>
            <person name="Mock T."/>
            <person name="Rouze P."/>
            <person name="Simmons M.P."/>
            <person name="Aerts A.L."/>
            <person name="Allen A.E."/>
            <person name="Cuvelier M.L."/>
            <person name="Derelle E."/>
            <person name="Everett M.V."/>
            <person name="Foulon E."/>
            <person name="Grimwood J."/>
            <person name="Gundlach H."/>
            <person name="Henrissat B."/>
            <person name="Napoli C."/>
            <person name="McDonald S.M."/>
            <person name="Parker M.S."/>
            <person name="Rombauts S."/>
            <person name="Salamov A."/>
            <person name="Von Dassow P."/>
            <person name="Badger J.H."/>
            <person name="Coutinho P.M."/>
            <person name="Demir E."/>
            <person name="Dubchak I."/>
            <person name="Gentemann C."/>
            <person name="Eikrem W."/>
            <person name="Gready J.E."/>
            <person name="John U."/>
            <person name="Lanier W."/>
            <person name="Lindquist E.A."/>
            <person name="Lucas S."/>
            <person name="Mayer K.F."/>
            <person name="Moreau H."/>
            <person name="Not F."/>
            <person name="Otillar R."/>
            <person name="Panaud O."/>
            <person name="Pangilinan J."/>
            <person name="Paulsen I."/>
            <person name="Piegu B."/>
            <person name="Poliakov A."/>
            <person name="Robbens S."/>
            <person name="Schmutz J."/>
            <person name="Toulza E."/>
            <person name="Wyss T."/>
            <person name="Zelensky A."/>
            <person name="Zhou K."/>
            <person name="Armbrust E.V."/>
            <person name="Bhattacharya D."/>
            <person name="Goodenough U.W."/>
            <person name="Van de Peer Y."/>
            <person name="Grigoriev I.V."/>
        </authorList>
    </citation>
    <scope>NUCLEOTIDE SEQUENCE [LARGE SCALE GENOMIC DNA]</scope>
    <source>
        <strain evidence="2 3">CCMP1545</strain>
    </source>
</reference>
<sequence>MGLLSADAPRSPGDDRPADPQIWEQELDVGTIPSNMAFAWLPKSSWEARVMRDKSEVWAWEEELANELASQLALSPRSPFIPRGAKDLKEHETKVETRMMTRDDLRPRGRADGLFRTHVPMSPRSALEKRVVPKDVRGLKEDWWTKEDLAPAKTPPVGKSRPRQRALFEDEDFSAGGGDDDGFYDPRRRQGGFNRGGGFGSSSRRTERALSETLSVVPGGVGLGNWFEEYGSDGDDSTGDREGESEWWDPSELDQSVVRDASGGKEGVLAAAAASAAGAGKGRAGRDDEWGEFAIAAKAKAAESARKRRDADAARIEAEREAWRAEMDAAEKAEEEEAEAARAALRAPATPERSPERSPGGRASASMPNSPGGALSSVEEGEEVGSPGSPPRPKTAPPNAGAKAKSKGCSIM</sequence>
<accession>C1MT83</accession>
<feature type="region of interest" description="Disordered" evidence="1">
    <location>
        <begin position="79"/>
        <end position="120"/>
    </location>
</feature>
<evidence type="ECO:0000313" key="3">
    <source>
        <dbReference type="Proteomes" id="UP000001876"/>
    </source>
</evidence>
<proteinExistence type="predicted"/>
<feature type="region of interest" description="Disordered" evidence="1">
    <location>
        <begin position="325"/>
        <end position="412"/>
    </location>
</feature>
<protein>
    <submittedName>
        <fullName evidence="2">Predicted protein</fullName>
    </submittedName>
</protein>
<organism evidence="3">
    <name type="scientific">Micromonas pusilla (strain CCMP1545)</name>
    <name type="common">Picoplanktonic green alga</name>
    <dbReference type="NCBI Taxonomy" id="564608"/>
    <lineage>
        <taxon>Eukaryota</taxon>
        <taxon>Viridiplantae</taxon>
        <taxon>Chlorophyta</taxon>
        <taxon>Mamiellophyceae</taxon>
        <taxon>Mamiellales</taxon>
        <taxon>Mamiellaceae</taxon>
        <taxon>Micromonas</taxon>
    </lineage>
</organism>
<feature type="region of interest" description="Disordered" evidence="1">
    <location>
        <begin position="1"/>
        <end position="21"/>
    </location>
</feature>
<feature type="compositionally biased region" description="Low complexity" evidence="1">
    <location>
        <begin position="341"/>
        <end position="352"/>
    </location>
</feature>
<dbReference type="KEGG" id="mpp:MICPUCDRAFT_57970"/>